<dbReference type="InterPro" id="IPR036648">
    <property type="entry name" value="CN_Hdrase_a/SCN_Hdrase_g_sf"/>
</dbReference>
<dbReference type="InterPro" id="IPR023900">
    <property type="entry name" value="CN_Hdrtase_asu/SCN_Hdrlase_gsu"/>
</dbReference>
<evidence type="ECO:0000256" key="2">
    <source>
        <dbReference type="ARBA" id="ARBA00013079"/>
    </source>
</evidence>
<dbReference type="Gene3D" id="3.90.330.10">
    <property type="entry name" value="Nitrile hydratase alpha /Thiocyanate hydrolase gamma"/>
    <property type="match status" value="1"/>
</dbReference>
<keyword evidence="3" id="KW-0479">Metal-binding</keyword>
<evidence type="ECO:0000259" key="7">
    <source>
        <dbReference type="Pfam" id="PF02979"/>
    </source>
</evidence>
<gene>
    <name evidence="8" type="primary">nthA_1</name>
    <name evidence="9" type="synonym">nthA_2</name>
    <name evidence="10" type="synonym">nthA_3</name>
    <name evidence="8" type="ORF">Sdagh_00120</name>
    <name evidence="9" type="ORF">Sdagh_00230</name>
    <name evidence="10" type="ORF">Sdagh_09190</name>
</gene>
<dbReference type="NCBIfam" id="TIGR01323">
    <property type="entry name" value="nitrile_alph"/>
    <property type="match status" value="1"/>
</dbReference>
<evidence type="ECO:0000256" key="3">
    <source>
        <dbReference type="ARBA" id="ARBA00022723"/>
    </source>
</evidence>
<dbReference type="EC" id="4.2.1.84" evidence="2"/>
<feature type="region of interest" description="Disordered" evidence="6">
    <location>
        <begin position="1"/>
        <end position="35"/>
    </location>
</feature>
<name>A0ABQ3PTD2_9ACTN</name>
<comment type="caution">
    <text evidence="8">The sequence shown here is derived from an EMBL/GenBank/DDBJ whole genome shotgun (WGS) entry which is preliminary data.</text>
</comment>
<dbReference type="InterPro" id="IPR004232">
    <property type="entry name" value="CN_Hdrtase_a/SCN_Hdrlase_g"/>
</dbReference>
<evidence type="ECO:0000256" key="6">
    <source>
        <dbReference type="SAM" id="MobiDB-lite"/>
    </source>
</evidence>
<dbReference type="EMBL" id="BNDX01000002">
    <property type="protein sequence ID" value="GHI29189.1"/>
    <property type="molecule type" value="Genomic_DNA"/>
</dbReference>
<evidence type="ECO:0000313" key="8">
    <source>
        <dbReference type="EMBL" id="GHI28282.1"/>
    </source>
</evidence>
<comment type="similarity">
    <text evidence="1">Belongs to the nitrile hydratase subunit alpha family.</text>
</comment>
<proteinExistence type="inferred from homology"/>
<evidence type="ECO:0000256" key="1">
    <source>
        <dbReference type="ARBA" id="ARBA00009363"/>
    </source>
</evidence>
<evidence type="ECO:0000256" key="5">
    <source>
        <dbReference type="ARBA" id="ARBA00044877"/>
    </source>
</evidence>
<comment type="catalytic activity">
    <reaction evidence="5">
        <text>an aliphatic primary amide = an aliphatic nitrile + H2O</text>
        <dbReference type="Rhea" id="RHEA:12673"/>
        <dbReference type="ChEBI" id="CHEBI:15377"/>
        <dbReference type="ChEBI" id="CHEBI:65285"/>
        <dbReference type="ChEBI" id="CHEBI:80291"/>
        <dbReference type="EC" id="4.2.1.84"/>
    </reaction>
</comment>
<dbReference type="Proteomes" id="UP001052655">
    <property type="component" value="Unassembled WGS sequence"/>
</dbReference>
<dbReference type="Pfam" id="PF02979">
    <property type="entry name" value="NHase_alpha"/>
    <property type="match status" value="1"/>
</dbReference>
<reference evidence="8" key="1">
    <citation type="submission" date="2024-05" db="EMBL/GenBank/DDBJ databases">
        <title>Whole genome shotgun sequence of Streptomyces daghestanicus NBRC 12762.</title>
        <authorList>
            <person name="Komaki H."/>
            <person name="Tamura T."/>
        </authorList>
    </citation>
    <scope>NUCLEOTIDE SEQUENCE</scope>
    <source>
        <strain evidence="8">NBRC 12762</strain>
    </source>
</reference>
<evidence type="ECO:0000313" key="11">
    <source>
        <dbReference type="Proteomes" id="UP001052655"/>
    </source>
</evidence>
<dbReference type="SUPFAM" id="SSF56209">
    <property type="entry name" value="Nitrile hydratase alpha chain"/>
    <property type="match status" value="1"/>
</dbReference>
<sequence length="227" mass="24971">MTSMTNPRETGVVGHGDHTHGAPGAPDPHAPIETAAGEPDYFDVLHQAIRELLVDKGLITADEVRAMVETLDAHRPTLGSALVARAWTDPDFKERLLADGTAAIEEFGIDNYDGTRLIVLEQTPEVHNLVVCTLCSCYPRPVLGLPPDWYKSRPYRARAVREPRALLREFGTEVAQDVTIRVHDSNANMRYLVLPMRPAGTEGMSEEELAALVTRDTMIGVTTPRLP</sequence>
<keyword evidence="4" id="KW-0456">Lyase</keyword>
<keyword evidence="11" id="KW-1185">Reference proteome</keyword>
<dbReference type="EMBL" id="BNDX01000001">
    <property type="protein sequence ID" value="GHI28293.1"/>
    <property type="molecule type" value="Genomic_DNA"/>
</dbReference>
<evidence type="ECO:0000313" key="9">
    <source>
        <dbReference type="EMBL" id="GHI28293.1"/>
    </source>
</evidence>
<evidence type="ECO:0000313" key="10">
    <source>
        <dbReference type="EMBL" id="GHI29189.1"/>
    </source>
</evidence>
<dbReference type="PIRSF" id="PIRSF001426">
    <property type="entry name" value="NHase_alpha"/>
    <property type="match status" value="1"/>
</dbReference>
<accession>A0ABQ3PTD2</accession>
<dbReference type="InterPro" id="IPR018141">
    <property type="entry name" value="Nitrile_hydratase_asu"/>
</dbReference>
<evidence type="ECO:0000256" key="4">
    <source>
        <dbReference type="ARBA" id="ARBA00023239"/>
    </source>
</evidence>
<dbReference type="EMBL" id="BNDX01000001">
    <property type="protein sequence ID" value="GHI28282.1"/>
    <property type="molecule type" value="Genomic_DNA"/>
</dbReference>
<feature type="domain" description="Nitrile hydratase alpha/Thiocyanate hydrolase gamma" evidence="7">
    <location>
        <begin position="43"/>
        <end position="222"/>
    </location>
</feature>
<protein>
    <recommendedName>
        <fullName evidence="2">nitrile hydratase</fullName>
        <ecNumber evidence="2">4.2.1.84</ecNumber>
    </recommendedName>
</protein>
<organism evidence="8 11">
    <name type="scientific">Streptomyces daghestanicus</name>
    <dbReference type="NCBI Taxonomy" id="66885"/>
    <lineage>
        <taxon>Bacteria</taxon>
        <taxon>Bacillati</taxon>
        <taxon>Actinomycetota</taxon>
        <taxon>Actinomycetes</taxon>
        <taxon>Kitasatosporales</taxon>
        <taxon>Streptomycetaceae</taxon>
        <taxon>Streptomyces</taxon>
    </lineage>
</organism>